<comment type="caution">
    <text evidence="1">The sequence shown here is derived from an EMBL/GenBank/DDBJ whole genome shotgun (WGS) entry which is preliminary data.</text>
</comment>
<accession>A0A6B4JIT4</accession>
<evidence type="ECO:0008006" key="3">
    <source>
        <dbReference type="Google" id="ProtNLM"/>
    </source>
</evidence>
<evidence type="ECO:0000313" key="2">
    <source>
        <dbReference type="Proteomes" id="UP000486903"/>
    </source>
</evidence>
<sequence length="138" mass="16127">MCEIGDIIEIKSYKHDPNVLHQHPFIIIDDNNGTIKGLDFNLITVVMSSVKNEEQKNWKLSKYPSNMGINIDDKNITEPKYQNKNGYVKTEQFYYFNKEKIKYRLVGCVTPEYLNELYDFIEGLENKGISIDQIVDNL</sequence>
<dbReference type="Proteomes" id="UP000486903">
    <property type="component" value="Unassembled WGS sequence"/>
</dbReference>
<dbReference type="Gene3D" id="2.30.30.110">
    <property type="match status" value="1"/>
</dbReference>
<evidence type="ECO:0000313" key="1">
    <source>
        <dbReference type="EMBL" id="NFV24655.1"/>
    </source>
</evidence>
<organism evidence="1 2">
    <name type="scientific">Clostridium botulinum</name>
    <dbReference type="NCBI Taxonomy" id="1491"/>
    <lineage>
        <taxon>Bacteria</taxon>
        <taxon>Bacillati</taxon>
        <taxon>Bacillota</taxon>
        <taxon>Clostridia</taxon>
        <taxon>Eubacteriales</taxon>
        <taxon>Clostridiaceae</taxon>
        <taxon>Clostridium</taxon>
    </lineage>
</organism>
<dbReference type="EMBL" id="SXFB01000001">
    <property type="protein sequence ID" value="NFV24655.1"/>
    <property type="molecule type" value="Genomic_DNA"/>
</dbReference>
<protein>
    <recommendedName>
        <fullName evidence="3">Type II toxin-antitoxin system PemK/MazF family toxin</fullName>
    </recommendedName>
</protein>
<reference evidence="1 2" key="1">
    <citation type="submission" date="2019-04" db="EMBL/GenBank/DDBJ databases">
        <title>Genome sequencing of Clostridium botulinum Groups I-IV and Clostridium butyricum.</title>
        <authorList>
            <person name="Brunt J."/>
            <person name="Van Vliet A.H.M."/>
            <person name="Stringer S.C."/>
            <person name="Carter A.T."/>
            <person name="Peck M.W."/>
        </authorList>
    </citation>
    <scope>NUCLEOTIDE SEQUENCE [LARGE SCALE GENOMIC DNA]</scope>
    <source>
        <strain evidence="1 2">BL81</strain>
    </source>
</reference>
<proteinExistence type="predicted"/>
<dbReference type="AlphaFoldDB" id="A0A6B4JIT4"/>
<dbReference type="InterPro" id="IPR011067">
    <property type="entry name" value="Plasmid_toxin/cell-grow_inhib"/>
</dbReference>
<dbReference type="RefSeq" id="WP_003370384.1">
    <property type="nucleotide sequence ID" value="NZ_JACBBA010000001.1"/>
</dbReference>
<name>A0A6B4JIT4_CLOBO</name>
<gene>
    <name evidence="1" type="ORF">FDG31_00465</name>
</gene>